<gene>
    <name evidence="2" type="primary">HET-E1_0</name>
    <name evidence="2" type="ORF">LHYA1_G008237</name>
</gene>
<protein>
    <submittedName>
        <fullName evidence="2">Vegetative incompatibility protein HET-E-1</fullName>
    </submittedName>
</protein>
<evidence type="ECO:0000256" key="1">
    <source>
        <dbReference type="PROSITE-ProRule" id="PRU00221"/>
    </source>
</evidence>
<feature type="repeat" description="WD" evidence="1">
    <location>
        <begin position="464"/>
        <end position="496"/>
    </location>
</feature>
<accession>A0A8H8QVC7</accession>
<dbReference type="PANTHER" id="PTHR10039">
    <property type="entry name" value="AMELOGENIN"/>
    <property type="match status" value="1"/>
</dbReference>
<dbReference type="PROSITE" id="PS50294">
    <property type="entry name" value="WD_REPEATS_REGION"/>
    <property type="match status" value="1"/>
</dbReference>
<dbReference type="InterPro" id="IPR036322">
    <property type="entry name" value="WD40_repeat_dom_sf"/>
</dbReference>
<comment type="caution">
    <text evidence="2">The sequence shown here is derived from an EMBL/GenBank/DDBJ whole genome shotgun (WGS) entry which is preliminary data.</text>
</comment>
<name>A0A8H8QVC7_9HELO</name>
<keyword evidence="3" id="KW-1185">Reference proteome</keyword>
<evidence type="ECO:0000313" key="3">
    <source>
        <dbReference type="Proteomes" id="UP000431533"/>
    </source>
</evidence>
<dbReference type="PROSITE" id="PS50082">
    <property type="entry name" value="WD_REPEATS_2"/>
    <property type="match status" value="1"/>
</dbReference>
<dbReference type="Gene3D" id="2.130.10.10">
    <property type="entry name" value="YVTN repeat-like/Quinoprotein amine dehydrogenase"/>
    <property type="match status" value="1"/>
</dbReference>
<proteinExistence type="predicted"/>
<dbReference type="OrthoDB" id="674604at2759"/>
<dbReference type="EMBL" id="QGMH01000175">
    <property type="protein sequence ID" value="TVY23522.1"/>
    <property type="molecule type" value="Genomic_DNA"/>
</dbReference>
<dbReference type="AlphaFoldDB" id="A0A8H8QVC7"/>
<dbReference type="SMART" id="SM00320">
    <property type="entry name" value="WD40"/>
    <property type="match status" value="1"/>
</dbReference>
<dbReference type="InterPro" id="IPR001680">
    <property type="entry name" value="WD40_rpt"/>
</dbReference>
<organism evidence="2 3">
    <name type="scientific">Lachnellula hyalina</name>
    <dbReference type="NCBI Taxonomy" id="1316788"/>
    <lineage>
        <taxon>Eukaryota</taxon>
        <taxon>Fungi</taxon>
        <taxon>Dikarya</taxon>
        <taxon>Ascomycota</taxon>
        <taxon>Pezizomycotina</taxon>
        <taxon>Leotiomycetes</taxon>
        <taxon>Helotiales</taxon>
        <taxon>Lachnaceae</taxon>
        <taxon>Lachnellula</taxon>
    </lineage>
</organism>
<dbReference type="Pfam" id="PF00400">
    <property type="entry name" value="WD40"/>
    <property type="match status" value="1"/>
</dbReference>
<feature type="non-terminal residue" evidence="2">
    <location>
        <position position="514"/>
    </location>
</feature>
<evidence type="ECO:0000313" key="2">
    <source>
        <dbReference type="EMBL" id="TVY23522.1"/>
    </source>
</evidence>
<dbReference type="SUPFAM" id="SSF50978">
    <property type="entry name" value="WD40 repeat-like"/>
    <property type="match status" value="1"/>
</dbReference>
<dbReference type="InterPro" id="IPR015943">
    <property type="entry name" value="WD40/YVTN_repeat-like_dom_sf"/>
</dbReference>
<dbReference type="Proteomes" id="UP000431533">
    <property type="component" value="Unassembled WGS sequence"/>
</dbReference>
<sequence length="514" mass="58371">MTPAAAKLLLSASLKVVRLRVFLTSRPEVPIRYGFNQIHEDEHQDFVLNSISSSIVDRDISIFLREKLGLIRRKYQFQADWPEESAITSLVRSSDGLFIWAATACRFIEQGGQLAQGRLSLLLHEANGTIEPAHKLEEIYTTVLTNSIRGEYDKEETLRLRELFRQVVGPIIISPESLSVLDLAEILGKDVEALNRTLSNLHSVLYVPEAKSLTVRLLHPSFRDFLLDQKRCLNPQFYIDEKLVHREMYINCLRVISTHLRRDICNLQHPGADISKLSRSEVDRQIQPHIQYACRFWVYHYERSDVDIDGYDNVEKFLRTHFLHWLEALALLGRASDAVVMVHMLDSGLLLTCKNKREEPLQKLTRLGAKLKSIFAFKITPEILLETSKEAARLSLHALIHDAVRFILTFRPVLEIAPLQIYSAGLIFSPNASIIRKNFSDNIPHWVSCVSGLSENRSPHLQTLKGHLAGVKAVAFSPDSKILASASADKTVKLWDAGLAKSQLQQTLKGHWGR</sequence>
<reference evidence="2 3" key="1">
    <citation type="submission" date="2018-05" db="EMBL/GenBank/DDBJ databases">
        <title>Genome sequencing and assembly of the regulated plant pathogen Lachnellula willkommii and related sister species for the development of diagnostic species identification markers.</title>
        <authorList>
            <person name="Giroux E."/>
            <person name="Bilodeau G."/>
        </authorList>
    </citation>
    <scope>NUCLEOTIDE SEQUENCE [LARGE SCALE GENOMIC DNA]</scope>
    <source>
        <strain evidence="2 3">CBS 185.66</strain>
    </source>
</reference>
<keyword evidence="1" id="KW-0853">WD repeat</keyword>
<dbReference type="GeneID" id="41988435"/>
<dbReference type="RefSeq" id="XP_031002310.1">
    <property type="nucleotide sequence ID" value="XM_031153157.1"/>
</dbReference>